<reference evidence="2" key="1">
    <citation type="submission" date="2021-02" db="EMBL/GenBank/DDBJ databases">
        <title>Rhodobacter shimadae sp. nov., an aerobic anoxygenic phototrophic bacterium isolated from a hot spring.</title>
        <authorList>
            <person name="Muramatsu S."/>
            <person name="Haruta S."/>
            <person name="Hirose S."/>
            <person name="Hanada S."/>
        </authorList>
    </citation>
    <scope>NUCLEOTIDE SEQUENCE</scope>
    <source>
        <strain evidence="2">N10</strain>
    </source>
</reference>
<dbReference type="SUPFAM" id="SSF53597">
    <property type="entry name" value="Dihydrofolate reductase-like"/>
    <property type="match status" value="1"/>
</dbReference>
<evidence type="ECO:0000259" key="1">
    <source>
        <dbReference type="Pfam" id="PF01872"/>
    </source>
</evidence>
<name>A0A8G0ZUK1_9RHOB</name>
<dbReference type="EMBL" id="CP069370">
    <property type="protein sequence ID" value="QYZ69710.1"/>
    <property type="molecule type" value="Genomic_DNA"/>
</dbReference>
<evidence type="ECO:0000313" key="3">
    <source>
        <dbReference type="Proteomes" id="UP000826300"/>
    </source>
</evidence>
<dbReference type="PANTHER" id="PTHR38011">
    <property type="entry name" value="DIHYDROFOLATE REDUCTASE FAMILY PROTEIN (AFU_ORTHOLOGUE AFUA_8G06820)"/>
    <property type="match status" value="1"/>
</dbReference>
<dbReference type="KEGG" id="nsm:JO391_18750"/>
<feature type="domain" description="Bacterial bifunctional deaminase-reductase C-terminal" evidence="1">
    <location>
        <begin position="8"/>
        <end position="166"/>
    </location>
</feature>
<dbReference type="GO" id="GO:0008703">
    <property type="term" value="F:5-amino-6-(5-phosphoribosylamino)uracil reductase activity"/>
    <property type="evidence" value="ECO:0007669"/>
    <property type="project" value="InterPro"/>
</dbReference>
<protein>
    <submittedName>
        <fullName evidence="2">Dihydrofolate reductase</fullName>
    </submittedName>
</protein>
<dbReference type="Pfam" id="PF01872">
    <property type="entry name" value="RibD_C"/>
    <property type="match status" value="1"/>
</dbReference>
<dbReference type="GO" id="GO:0009231">
    <property type="term" value="P:riboflavin biosynthetic process"/>
    <property type="evidence" value="ECO:0007669"/>
    <property type="project" value="InterPro"/>
</dbReference>
<evidence type="ECO:0000313" key="2">
    <source>
        <dbReference type="EMBL" id="QYZ69710.1"/>
    </source>
</evidence>
<keyword evidence="3" id="KW-1185">Reference proteome</keyword>
<dbReference type="Gene3D" id="3.40.430.10">
    <property type="entry name" value="Dihydrofolate Reductase, subunit A"/>
    <property type="match status" value="1"/>
</dbReference>
<dbReference type="AlphaFoldDB" id="A0A8G0ZUK1"/>
<sequence length="175" mass="18864">MARLRGMMASSLDGFAAEADGGVSFLDDFDGVDWGYDAFIAGIGTVVMGRRTYEHMLDLAPDWPYPGKRGIVVSQSLKGPLRGDAEIWSGELAPLVEKLRGLADGDVWIVGGPMLQSALIAMGALDRLELCVVPRILGAGIRTFPPSAPGPRVPELTEVKQYRKGLVILDYRFGT</sequence>
<proteinExistence type="predicted"/>
<gene>
    <name evidence="2" type="ORF">JO391_18750</name>
</gene>
<dbReference type="InterPro" id="IPR050765">
    <property type="entry name" value="Riboflavin_Biosynth_HTPR"/>
</dbReference>
<dbReference type="PANTHER" id="PTHR38011:SF11">
    <property type="entry name" value="2,5-DIAMINO-6-RIBOSYLAMINO-4(3H)-PYRIMIDINONE 5'-PHOSPHATE REDUCTASE"/>
    <property type="match status" value="1"/>
</dbReference>
<dbReference type="InterPro" id="IPR002734">
    <property type="entry name" value="RibDG_C"/>
</dbReference>
<dbReference type="RefSeq" id="WP_220661928.1">
    <property type="nucleotide sequence ID" value="NZ_CP069370.1"/>
</dbReference>
<dbReference type="InterPro" id="IPR024072">
    <property type="entry name" value="DHFR-like_dom_sf"/>
</dbReference>
<accession>A0A8G0ZUK1</accession>
<dbReference type="Proteomes" id="UP000826300">
    <property type="component" value="Chromosome"/>
</dbReference>
<organism evidence="2 3">
    <name type="scientific">Neotabrizicola shimadae</name>
    <dbReference type="NCBI Taxonomy" id="2807096"/>
    <lineage>
        <taxon>Bacteria</taxon>
        <taxon>Pseudomonadati</taxon>
        <taxon>Pseudomonadota</taxon>
        <taxon>Alphaproteobacteria</taxon>
        <taxon>Rhodobacterales</taxon>
        <taxon>Paracoccaceae</taxon>
        <taxon>Neotabrizicola</taxon>
    </lineage>
</organism>